<evidence type="ECO:0000256" key="1">
    <source>
        <dbReference type="PROSITE-ProRule" id="PRU01360"/>
    </source>
</evidence>
<keyword evidence="1" id="KW-0998">Cell outer membrane</keyword>
<feature type="chain" id="PRO_5016415189" evidence="2">
    <location>
        <begin position="19"/>
        <end position="889"/>
    </location>
</feature>
<dbReference type="OrthoDB" id="679547at2"/>
<accession>A0A326RJJ1</accession>
<keyword evidence="2" id="KW-0732">Signal</keyword>
<evidence type="ECO:0000256" key="2">
    <source>
        <dbReference type="SAM" id="SignalP"/>
    </source>
</evidence>
<keyword evidence="1" id="KW-0812">Transmembrane</keyword>
<organism evidence="4 5">
    <name type="scientific">Algoriphagus aquaeductus</name>
    <dbReference type="NCBI Taxonomy" id="475299"/>
    <lineage>
        <taxon>Bacteria</taxon>
        <taxon>Pseudomonadati</taxon>
        <taxon>Bacteroidota</taxon>
        <taxon>Cytophagia</taxon>
        <taxon>Cytophagales</taxon>
        <taxon>Cyclobacteriaceae</taxon>
        <taxon>Algoriphagus</taxon>
    </lineage>
</organism>
<comment type="caution">
    <text evidence="4">The sequence shown here is derived from an EMBL/GenBank/DDBJ whole genome shotgun (WGS) entry which is preliminary data.</text>
</comment>
<sequence>MRTAFFAICFLFSTSIFAQNELPERIQTYFDKYQEDFPVEKAYLHLDKFTYTLGEDLWFSAYLVAGGTQVPSPLSNTLYVDFFDGEGLLLTQKMIQVENGRGAGDFKIPSFAKTGIYQIKAYTSWMKNFGEDYFFTQRFEVIDGLGGSFLPRVEFLDLSAAEGKVRYQVSLQAVNSSGDPLSNKNILVQATGDGEVLYSQELQLSAQGEAEFIFSIPAVAHASQSLELSFEENEDYVITQKIRLPYSLQLADIQFLPEGGQLLMGKKSKLAFRAVDPDGTPITLTGTLEGEEGTTFSSNFAGLGKVEITPSKDSYVALIQSTLYGESRKVALPKASSKGLNIQVQNPEEGAFLSALVQGNEVDGNLLLVSHTRGLINFMVQGKLTNGVWGARIPKKNLPSGINTIAVLDEKGKPLLERLVFIQNEDTLQLNLSSSSQITSRGKIDLSLESLFQNNPNSGSFSIAVADVDQVQDESELFGSIFSHLLLSSDLKGEIYRPGYYFQHQNPETKEALDLVMLTHGWSRFSWEDIFTEKFPDQGYYIEQGISIKGKIKEQYPTRKGLGGGKINVVIGEGIELLSTEYGPDGMFLLTDLQYQDSVTVTITAEDSRAKNFIDLELEDPKLLFSKLKVKYPLEISWPEGLVSTVRERSLMQQLNADPKIIDLEEVTIGAKTLQEEKTSNRKIYGSGDATLKPDEIPGGSGFVNIFQMIQGRVAGVRVNLNGFSASVQIRGVGSIQAGTEPLYLLDNIPVDAATLGQVSPRDVESIEVFKDPSRTAIFGSQGANGAIAVYTKTGAGLSSTSVGGTLVTKYGGYALPREFYSPKYDEKSPATAVTDKRATLFWNPLISTDASGKASVEFYNSDSASKHLVVIEGMDSFGRLGRLVKVLE</sequence>
<keyword evidence="1" id="KW-0472">Membrane</keyword>
<dbReference type="InterPro" id="IPR037066">
    <property type="entry name" value="Plug_dom_sf"/>
</dbReference>
<dbReference type="PROSITE" id="PS52016">
    <property type="entry name" value="TONB_DEPENDENT_REC_3"/>
    <property type="match status" value="1"/>
</dbReference>
<reference evidence="4 5" key="1">
    <citation type="submission" date="2018-06" db="EMBL/GenBank/DDBJ databases">
        <title>Genomic Encyclopedia of Archaeal and Bacterial Type Strains, Phase II (KMG-II): from individual species to whole genera.</title>
        <authorList>
            <person name="Goeker M."/>
        </authorList>
    </citation>
    <scope>NUCLEOTIDE SEQUENCE [LARGE SCALE GENOMIC DNA]</scope>
    <source>
        <strain evidence="4 5">T4</strain>
    </source>
</reference>
<keyword evidence="4" id="KW-0675">Receptor</keyword>
<keyword evidence="1" id="KW-1134">Transmembrane beta strand</keyword>
<dbReference type="Proteomes" id="UP000248917">
    <property type="component" value="Unassembled WGS sequence"/>
</dbReference>
<evidence type="ECO:0000313" key="4">
    <source>
        <dbReference type="EMBL" id="PZV77601.1"/>
    </source>
</evidence>
<dbReference type="SUPFAM" id="SSF56935">
    <property type="entry name" value="Porins"/>
    <property type="match status" value="1"/>
</dbReference>
<feature type="domain" description="TonB-dependent receptor plug" evidence="3">
    <location>
        <begin position="702"/>
        <end position="787"/>
    </location>
</feature>
<evidence type="ECO:0000313" key="5">
    <source>
        <dbReference type="Proteomes" id="UP000248917"/>
    </source>
</evidence>
<comment type="subcellular location">
    <subcellularLocation>
        <location evidence="1">Cell outer membrane</location>
        <topology evidence="1">Multi-pass membrane protein</topology>
    </subcellularLocation>
</comment>
<name>A0A326RJJ1_9BACT</name>
<dbReference type="GO" id="GO:0009279">
    <property type="term" value="C:cell outer membrane"/>
    <property type="evidence" value="ECO:0007669"/>
    <property type="project" value="UniProtKB-SubCell"/>
</dbReference>
<comment type="similarity">
    <text evidence="1">Belongs to the TonB-dependent receptor family.</text>
</comment>
<dbReference type="EMBL" id="QKTX01000019">
    <property type="protein sequence ID" value="PZV77601.1"/>
    <property type="molecule type" value="Genomic_DNA"/>
</dbReference>
<gene>
    <name evidence="4" type="ORF">CLV31_11913</name>
</gene>
<dbReference type="InterPro" id="IPR039426">
    <property type="entry name" value="TonB-dep_rcpt-like"/>
</dbReference>
<proteinExistence type="inferred from homology"/>
<protein>
    <submittedName>
        <fullName evidence="4">TonB-dependent SusC/RagA subfamily outer membrane receptor</fullName>
    </submittedName>
</protein>
<dbReference type="RefSeq" id="WP_111394697.1">
    <property type="nucleotide sequence ID" value="NZ_JBJINY010000075.1"/>
</dbReference>
<dbReference type="AlphaFoldDB" id="A0A326RJJ1"/>
<dbReference type="Gene3D" id="2.60.40.1930">
    <property type="match status" value="1"/>
</dbReference>
<dbReference type="Pfam" id="PF07715">
    <property type="entry name" value="Plug"/>
    <property type="match status" value="1"/>
</dbReference>
<keyword evidence="1" id="KW-0813">Transport</keyword>
<dbReference type="InterPro" id="IPR012910">
    <property type="entry name" value="Plug_dom"/>
</dbReference>
<feature type="signal peptide" evidence="2">
    <location>
        <begin position="1"/>
        <end position="18"/>
    </location>
</feature>
<evidence type="ECO:0000259" key="3">
    <source>
        <dbReference type="Pfam" id="PF07715"/>
    </source>
</evidence>
<dbReference type="Gene3D" id="2.170.130.10">
    <property type="entry name" value="TonB-dependent receptor, plug domain"/>
    <property type="match status" value="1"/>
</dbReference>
<keyword evidence="5" id="KW-1185">Reference proteome</keyword>